<dbReference type="STRING" id="29435.SAMN05216588_10543"/>
<gene>
    <name evidence="1" type="ORF">SAMN05216588_10543</name>
</gene>
<proteinExistence type="predicted"/>
<sequence length="30" mass="3401">MDKRGDEAVESRAKIRALFDCQPIVTHDQA</sequence>
<name>A0A1G8CUT7_9GAMM</name>
<reference evidence="1 2" key="1">
    <citation type="submission" date="2016-10" db="EMBL/GenBank/DDBJ databases">
        <authorList>
            <person name="de Groot N.N."/>
        </authorList>
    </citation>
    <scope>NUCLEOTIDE SEQUENCE [LARGE SCALE GENOMIC DNA]</scope>
    <source>
        <strain evidence="1 2">LMG 18387</strain>
    </source>
</reference>
<evidence type="ECO:0000313" key="2">
    <source>
        <dbReference type="Proteomes" id="UP000198606"/>
    </source>
</evidence>
<organism evidence="1 2">
    <name type="scientific">Phytopseudomonas flavescens</name>
    <dbReference type="NCBI Taxonomy" id="29435"/>
    <lineage>
        <taxon>Bacteria</taxon>
        <taxon>Pseudomonadati</taxon>
        <taxon>Pseudomonadota</taxon>
        <taxon>Gammaproteobacteria</taxon>
        <taxon>Pseudomonadales</taxon>
        <taxon>Pseudomonadaceae</taxon>
        <taxon>Phytopseudomonas</taxon>
    </lineage>
</organism>
<dbReference type="EMBL" id="FNDG01000005">
    <property type="protein sequence ID" value="SDH49265.1"/>
    <property type="molecule type" value="Genomic_DNA"/>
</dbReference>
<accession>A0A1G8CUT7</accession>
<evidence type="ECO:0000313" key="1">
    <source>
        <dbReference type="EMBL" id="SDH49265.1"/>
    </source>
</evidence>
<dbReference type="Proteomes" id="UP000198606">
    <property type="component" value="Unassembled WGS sequence"/>
</dbReference>
<protein>
    <submittedName>
        <fullName evidence="1">Uncharacterized protein</fullName>
    </submittedName>
</protein>
<dbReference type="AlphaFoldDB" id="A0A1G8CUT7"/>